<dbReference type="Pfam" id="PF05598">
    <property type="entry name" value="DUF772"/>
    <property type="match status" value="1"/>
</dbReference>
<comment type="caution">
    <text evidence="2">The sequence shown here is derived from an EMBL/GenBank/DDBJ whole genome shotgun (WGS) entry which is preliminary data.</text>
</comment>
<dbReference type="Proteomes" id="UP000003465">
    <property type="component" value="Unassembled WGS sequence"/>
</dbReference>
<feature type="non-terminal residue" evidence="2">
    <location>
        <position position="1"/>
    </location>
</feature>
<gene>
    <name evidence="2" type="ORF">PSYMO_37342</name>
</gene>
<proteinExistence type="predicted"/>
<accession>A0A656GMU0</accession>
<reference evidence="2 3" key="1">
    <citation type="journal article" date="2011" name="PLoS Pathog.">
        <title>Dynamic evolution of pathogenicity revealed by sequencing and comparative genomics of 19 Pseudomonas syringae isolates.</title>
        <authorList>
            <person name="Baltrus D.A."/>
            <person name="Nishimura M.T."/>
            <person name="Romanchuk A."/>
            <person name="Chang J.H."/>
            <person name="Mukhtar M.S."/>
            <person name="Cherkis K."/>
            <person name="Roach J."/>
            <person name="Grant S.R."/>
            <person name="Jones C.D."/>
            <person name="Dangl J.L."/>
        </authorList>
    </citation>
    <scope>NUCLEOTIDE SEQUENCE [LARGE SCALE GENOMIC DNA]</scope>
    <source>
        <strain evidence="2 3">301020</strain>
    </source>
</reference>
<name>A0A656GMU0_PSEA0</name>
<feature type="domain" description="Transposase InsH N-terminal" evidence="1">
    <location>
        <begin position="1"/>
        <end position="34"/>
    </location>
</feature>
<dbReference type="AlphaFoldDB" id="A0A656GMU0"/>
<protein>
    <submittedName>
        <fullName evidence="2">ISPsy2, transposase</fullName>
    </submittedName>
</protein>
<sequence>GRPAYPLMAMLLVHLMQNWFGYSDPAMEEALYETTILR</sequence>
<evidence type="ECO:0000259" key="1">
    <source>
        <dbReference type="Pfam" id="PF05598"/>
    </source>
</evidence>
<organism evidence="2 3">
    <name type="scientific">Pseudomonas amygdali pv. mori str. 301020</name>
    <dbReference type="NCBI Taxonomy" id="629261"/>
    <lineage>
        <taxon>Bacteria</taxon>
        <taxon>Pseudomonadati</taxon>
        <taxon>Pseudomonadota</taxon>
        <taxon>Gammaproteobacteria</taxon>
        <taxon>Pseudomonadales</taxon>
        <taxon>Pseudomonadaceae</taxon>
        <taxon>Pseudomonas</taxon>
        <taxon>Pseudomonas amygdali</taxon>
    </lineage>
</organism>
<feature type="non-terminal residue" evidence="2">
    <location>
        <position position="38"/>
    </location>
</feature>
<evidence type="ECO:0000313" key="3">
    <source>
        <dbReference type="Proteomes" id="UP000003465"/>
    </source>
</evidence>
<dbReference type="EMBL" id="AEAG01002927">
    <property type="protein sequence ID" value="EGH26839.1"/>
    <property type="molecule type" value="Genomic_DNA"/>
</dbReference>
<dbReference type="InterPro" id="IPR008490">
    <property type="entry name" value="Transposase_InsH_N"/>
</dbReference>
<evidence type="ECO:0000313" key="2">
    <source>
        <dbReference type="EMBL" id="EGH26839.1"/>
    </source>
</evidence>